<dbReference type="Gene3D" id="2.40.10.10">
    <property type="entry name" value="Trypsin-like serine proteases"/>
    <property type="match status" value="2"/>
</dbReference>
<keyword evidence="2 6" id="KW-0645">Protease</keyword>
<accession>A0A2R2MR98</accession>
<dbReference type="PRINTS" id="PR00839">
    <property type="entry name" value="V8PROTEASE"/>
</dbReference>
<dbReference type="InterPro" id="IPR008256">
    <property type="entry name" value="Peptidase_S1B"/>
</dbReference>
<evidence type="ECO:0000256" key="5">
    <source>
        <dbReference type="ARBA" id="ARBA00022825"/>
    </source>
</evidence>
<sequence length="382" mass="42585">MHRCAEMSELPDFSLPSSEFGRGVSATTSEIDSTTCSTVNSGACSRTETREETWNTLINKPIPEAIAPGNIIEEIMFSEKTSVMSRDVVHSSEYACVNSPDIRKLSDDFDSTDSEFTAENVIAADERLRVTPCTSQPYRWICYLEITTVTGLTYKGTGFFNTMLGPGKPGLILTCAHNLYIHNHGGYAKKIRVYPGRDMGNTPYGHFTVYPECFKVPDAWLESKSPEYDYGALFVTDPNLIPKAVYGFGYRLLDDSDLEKRVITIAGYPGDKPDGTLWVAGGTIGRVLPYAVHYDNDTEGGQSGSPVWTWDKYNWMVVGIHGYGGSMRNSARRLTADLVRQVYAWSEDLPTATSDRHSMTSFRSSSYRWMRITSRSGRETTV</sequence>
<comment type="similarity">
    <text evidence="1 6">Belongs to the peptidase S1B family.</text>
</comment>
<keyword evidence="4 6" id="KW-0378">Hydrolase</keyword>
<protein>
    <recommendedName>
        <fullName evidence="6">Serine protease</fullName>
        <ecNumber evidence="6">3.4.21.-</ecNumber>
    </recommendedName>
</protein>
<organism evidence="7 8">
    <name type="scientific">Lingula anatina</name>
    <name type="common">Brachiopod</name>
    <name type="synonym">Lingula unguis</name>
    <dbReference type="NCBI Taxonomy" id="7574"/>
    <lineage>
        <taxon>Eukaryota</taxon>
        <taxon>Metazoa</taxon>
        <taxon>Spiralia</taxon>
        <taxon>Lophotrochozoa</taxon>
        <taxon>Brachiopoda</taxon>
        <taxon>Linguliformea</taxon>
        <taxon>Lingulata</taxon>
        <taxon>Lingulida</taxon>
        <taxon>Linguloidea</taxon>
        <taxon>Lingulidae</taxon>
        <taxon>Lingula</taxon>
    </lineage>
</organism>
<dbReference type="InterPro" id="IPR050966">
    <property type="entry name" value="Glutamyl_endopeptidase"/>
</dbReference>
<dbReference type="EC" id="3.4.21.-" evidence="6"/>
<dbReference type="InParanoid" id="A0A2R2MR98"/>
<dbReference type="InterPro" id="IPR009003">
    <property type="entry name" value="Peptidase_S1_PA"/>
</dbReference>
<evidence type="ECO:0000313" key="8">
    <source>
        <dbReference type="RefSeq" id="XP_023932668.1"/>
    </source>
</evidence>
<dbReference type="RefSeq" id="XP_023932668.1">
    <property type="nucleotide sequence ID" value="XM_024076900.1"/>
</dbReference>
<keyword evidence="7" id="KW-1185">Reference proteome</keyword>
<dbReference type="PANTHER" id="PTHR15462">
    <property type="entry name" value="SERINE PROTEASE"/>
    <property type="match status" value="1"/>
</dbReference>
<dbReference type="GO" id="GO:0006508">
    <property type="term" value="P:proteolysis"/>
    <property type="evidence" value="ECO:0007669"/>
    <property type="project" value="UniProtKB-KW"/>
</dbReference>
<evidence type="ECO:0000256" key="3">
    <source>
        <dbReference type="ARBA" id="ARBA00022729"/>
    </source>
</evidence>
<dbReference type="GO" id="GO:0008236">
    <property type="term" value="F:serine-type peptidase activity"/>
    <property type="evidence" value="ECO:0007669"/>
    <property type="project" value="UniProtKB-KW"/>
</dbReference>
<evidence type="ECO:0000313" key="7">
    <source>
        <dbReference type="Proteomes" id="UP000085678"/>
    </source>
</evidence>
<dbReference type="AlphaFoldDB" id="A0A2R2MR98"/>
<keyword evidence="5 6" id="KW-0720">Serine protease</keyword>
<evidence type="ECO:0000256" key="1">
    <source>
        <dbReference type="ARBA" id="ARBA00008764"/>
    </source>
</evidence>
<reference evidence="8" key="1">
    <citation type="submission" date="2025-08" db="UniProtKB">
        <authorList>
            <consortium name="RefSeq"/>
        </authorList>
    </citation>
    <scope>IDENTIFICATION</scope>
    <source>
        <tissue evidence="8">Gonads</tissue>
    </source>
</reference>
<name>A0A2R2MR98_LINAN</name>
<dbReference type="InterPro" id="IPR043504">
    <property type="entry name" value="Peptidase_S1_PA_chymotrypsin"/>
</dbReference>
<evidence type="ECO:0000256" key="2">
    <source>
        <dbReference type="ARBA" id="ARBA00022670"/>
    </source>
</evidence>
<dbReference type="Proteomes" id="UP000085678">
    <property type="component" value="Unplaced"/>
</dbReference>
<dbReference type="PANTHER" id="PTHR15462:SF8">
    <property type="entry name" value="SERINE PROTEASE"/>
    <property type="match status" value="1"/>
</dbReference>
<keyword evidence="3" id="KW-0732">Signal</keyword>
<proteinExistence type="inferred from homology"/>
<dbReference type="SUPFAM" id="SSF50494">
    <property type="entry name" value="Trypsin-like serine proteases"/>
    <property type="match status" value="1"/>
</dbReference>
<evidence type="ECO:0000256" key="4">
    <source>
        <dbReference type="ARBA" id="ARBA00022801"/>
    </source>
</evidence>
<dbReference type="GeneID" id="106159115"/>
<evidence type="ECO:0000256" key="6">
    <source>
        <dbReference type="RuleBase" id="RU004296"/>
    </source>
</evidence>
<dbReference type="Pfam" id="PF13365">
    <property type="entry name" value="Trypsin_2"/>
    <property type="match status" value="1"/>
</dbReference>
<gene>
    <name evidence="8" type="primary">LOC106159115</name>
</gene>
<dbReference type="OrthoDB" id="3693942at2759"/>